<proteinExistence type="predicted"/>
<dbReference type="RefSeq" id="WP_229770887.1">
    <property type="nucleotide sequence ID" value="NZ_VWSJ01000006.1"/>
</dbReference>
<keyword evidence="2" id="KW-1185">Reference proteome</keyword>
<sequence length="78" mass="8832">MLVFDRNLNGNIDNRSELFGNFTPLSNNTTNSNLAKDGFNALSKFDSNNDEIISNLDKNLDKLQIWQDINSNGILKKQ</sequence>
<dbReference type="PANTHER" id="PTHR39431">
    <property type="entry name" value="FRPA/C-RELATED PROTEIN"/>
    <property type="match status" value="1"/>
</dbReference>
<evidence type="ECO:0000313" key="1">
    <source>
        <dbReference type="EMBL" id="MSN96076.1"/>
    </source>
</evidence>
<dbReference type="AlphaFoldDB" id="A0A6L5WGW6"/>
<organism evidence="1 2">
    <name type="scientific">Campylobacter portucalensis</name>
    <dbReference type="NCBI Taxonomy" id="2608384"/>
    <lineage>
        <taxon>Bacteria</taxon>
        <taxon>Pseudomonadati</taxon>
        <taxon>Campylobacterota</taxon>
        <taxon>Epsilonproteobacteria</taxon>
        <taxon>Campylobacterales</taxon>
        <taxon>Campylobacteraceae</taxon>
        <taxon>Campylobacter</taxon>
    </lineage>
</organism>
<protein>
    <submittedName>
        <fullName evidence="1">Uncharacterized protein</fullName>
    </submittedName>
</protein>
<name>A0A6L5WGW6_9BACT</name>
<dbReference type="Proteomes" id="UP000476338">
    <property type="component" value="Unassembled WGS sequence"/>
</dbReference>
<accession>A0A6L5WGW6</accession>
<evidence type="ECO:0000313" key="2">
    <source>
        <dbReference type="Proteomes" id="UP000476338"/>
    </source>
</evidence>
<dbReference type="PANTHER" id="PTHR39431:SF1">
    <property type="entry name" value="FRPA_C-RELATED PROTEIN"/>
    <property type="match status" value="1"/>
</dbReference>
<reference evidence="1 2" key="2">
    <citation type="submission" date="2020-03" db="EMBL/GenBank/DDBJ databases">
        <title>Campylobacter portucalensis sp. nov., a new species of Campylobacter isolated from the reproductive tract of bulls.</title>
        <authorList>
            <person name="Silva M.F."/>
            <person name="Pereira G."/>
            <person name="Carneiro C."/>
            <person name="Hemphill A."/>
            <person name="Mateus L."/>
            <person name="Lopes-Da-Costa L."/>
            <person name="Silva E."/>
        </authorList>
    </citation>
    <scope>NUCLEOTIDE SEQUENCE [LARGE SCALE GENOMIC DNA]</scope>
    <source>
        <strain evidence="1 2">FMV-PI01</strain>
    </source>
</reference>
<reference evidence="1 2" key="1">
    <citation type="submission" date="2019-09" db="EMBL/GenBank/DDBJ databases">
        <authorList>
            <person name="Silva M."/>
            <person name="Pereira G."/>
            <person name="Lopes-Da-Costa L."/>
            <person name="Silva E."/>
        </authorList>
    </citation>
    <scope>NUCLEOTIDE SEQUENCE [LARGE SCALE GENOMIC DNA]</scope>
    <source>
        <strain evidence="1 2">FMV-PI01</strain>
    </source>
</reference>
<dbReference type="EMBL" id="VWSJ01000006">
    <property type="protein sequence ID" value="MSN96076.1"/>
    <property type="molecule type" value="Genomic_DNA"/>
</dbReference>
<comment type="caution">
    <text evidence="1">The sequence shown here is derived from an EMBL/GenBank/DDBJ whole genome shotgun (WGS) entry which is preliminary data.</text>
</comment>
<gene>
    <name evidence="1" type="ORF">F1B92_02515</name>
</gene>